<dbReference type="PANTHER" id="PTHR44942:SF4">
    <property type="entry name" value="METHYLTRANSFERASE TYPE 11 DOMAIN-CONTAINING PROTEIN"/>
    <property type="match status" value="1"/>
</dbReference>
<evidence type="ECO:0000256" key="3">
    <source>
        <dbReference type="ARBA" id="ARBA00022679"/>
    </source>
</evidence>
<dbReference type="GO" id="GO:0032259">
    <property type="term" value="P:methylation"/>
    <property type="evidence" value="ECO:0007669"/>
    <property type="project" value="UniProtKB-KW"/>
</dbReference>
<dbReference type="Proteomes" id="UP000294829">
    <property type="component" value="Unassembled WGS sequence"/>
</dbReference>
<dbReference type="GO" id="GO:0008757">
    <property type="term" value="F:S-adenosylmethionine-dependent methyltransferase activity"/>
    <property type="evidence" value="ECO:0007669"/>
    <property type="project" value="InterPro"/>
</dbReference>
<dbReference type="SUPFAM" id="SSF53335">
    <property type="entry name" value="S-adenosyl-L-methionine-dependent methyltransferases"/>
    <property type="match status" value="1"/>
</dbReference>
<dbReference type="Gene3D" id="3.40.50.150">
    <property type="entry name" value="Vaccinia Virus protein VP39"/>
    <property type="match status" value="1"/>
</dbReference>
<comment type="caution">
    <text evidence="5">The sequence shown here is derived from an EMBL/GenBank/DDBJ whole genome shotgun (WGS) entry which is preliminary data.</text>
</comment>
<name>A0A4R5W5T2_9BURK</name>
<dbReference type="CDD" id="cd02440">
    <property type="entry name" value="AdoMet_MTases"/>
    <property type="match status" value="1"/>
</dbReference>
<keyword evidence="3 5" id="KW-0808">Transferase</keyword>
<dbReference type="InterPro" id="IPR013216">
    <property type="entry name" value="Methyltransf_11"/>
</dbReference>
<gene>
    <name evidence="5" type="ORF">E2I14_01680</name>
</gene>
<evidence type="ECO:0000259" key="4">
    <source>
        <dbReference type="Pfam" id="PF08241"/>
    </source>
</evidence>
<dbReference type="InterPro" id="IPR029063">
    <property type="entry name" value="SAM-dependent_MTases_sf"/>
</dbReference>
<comment type="similarity">
    <text evidence="1">Belongs to the methyltransferase superfamily.</text>
</comment>
<keyword evidence="2 5" id="KW-0489">Methyltransferase</keyword>
<protein>
    <submittedName>
        <fullName evidence="5">Class I SAM-dependent methyltransferase</fullName>
    </submittedName>
</protein>
<evidence type="ECO:0000313" key="6">
    <source>
        <dbReference type="Proteomes" id="UP000294829"/>
    </source>
</evidence>
<dbReference type="AlphaFoldDB" id="A0A4R5W5T2"/>
<accession>A0A4R5W5T2</accession>
<dbReference type="InterPro" id="IPR051052">
    <property type="entry name" value="Diverse_substrate_MTase"/>
</dbReference>
<dbReference type="Pfam" id="PF08241">
    <property type="entry name" value="Methyltransf_11"/>
    <property type="match status" value="1"/>
</dbReference>
<dbReference type="EMBL" id="SMYL01000001">
    <property type="protein sequence ID" value="TDK68280.1"/>
    <property type="molecule type" value="Genomic_DNA"/>
</dbReference>
<feature type="domain" description="Methyltransferase type 11" evidence="4">
    <location>
        <begin position="50"/>
        <end position="144"/>
    </location>
</feature>
<keyword evidence="6" id="KW-1185">Reference proteome</keyword>
<reference evidence="5 6" key="1">
    <citation type="submission" date="2019-03" db="EMBL/GenBank/DDBJ databases">
        <title>Sapientia aquatica gen. nov., sp. nov., isolated from a crater lake.</title>
        <authorList>
            <person name="Felfoldi T."/>
            <person name="Szabo A."/>
            <person name="Toth E."/>
            <person name="Schumann P."/>
            <person name="Keki Z."/>
            <person name="Marialigeti K."/>
            <person name="Mathe I."/>
        </authorList>
    </citation>
    <scope>NUCLEOTIDE SEQUENCE [LARGE SCALE GENOMIC DNA]</scope>
    <source>
        <strain evidence="5 6">SA-152</strain>
    </source>
</reference>
<evidence type="ECO:0000313" key="5">
    <source>
        <dbReference type="EMBL" id="TDK68280.1"/>
    </source>
</evidence>
<dbReference type="OrthoDB" id="529208at2"/>
<dbReference type="RefSeq" id="WP_133324793.1">
    <property type="nucleotide sequence ID" value="NZ_SMYL01000001.1"/>
</dbReference>
<proteinExistence type="inferred from homology"/>
<evidence type="ECO:0000256" key="2">
    <source>
        <dbReference type="ARBA" id="ARBA00022603"/>
    </source>
</evidence>
<evidence type="ECO:0000256" key="1">
    <source>
        <dbReference type="ARBA" id="ARBA00008361"/>
    </source>
</evidence>
<organism evidence="5 6">
    <name type="scientific">Sapientia aquatica</name>
    <dbReference type="NCBI Taxonomy" id="1549640"/>
    <lineage>
        <taxon>Bacteria</taxon>
        <taxon>Pseudomonadati</taxon>
        <taxon>Pseudomonadota</taxon>
        <taxon>Betaproteobacteria</taxon>
        <taxon>Burkholderiales</taxon>
        <taxon>Oxalobacteraceae</taxon>
        <taxon>Sapientia</taxon>
    </lineage>
</organism>
<dbReference type="PANTHER" id="PTHR44942">
    <property type="entry name" value="METHYLTRANSF_11 DOMAIN-CONTAINING PROTEIN"/>
    <property type="match status" value="1"/>
</dbReference>
<sequence length="254" mass="27418">MINNANHDTLVTNQFGPRANAYLTSAVHASGADLDCMAELIGARPNAKALDVGCGGGHAAYRLAGLVQEVVACDLSEKMLSVVRAEAAQRGLGNIVTQLAAAEALPQQDGAFDVAVTRYSAHHWRDVPAGLAQLRRVLAPNGIGVVMDVIAPEMPLLNTWLQSMELLRDPSHVCNGSLSQWTNWLAQAGFVIDAVHQFRLRLEFGAWVERIQTPPAHVQAIRSLQQMASAEVREYFALESDGSFTVDSVVIALR</sequence>